<evidence type="ECO:0000313" key="2">
    <source>
        <dbReference type="EMBL" id="EMD96852.1"/>
    </source>
</evidence>
<dbReference type="AlphaFoldDB" id="M2VA86"/>
<reference evidence="3" key="2">
    <citation type="journal article" date="2013" name="PLoS Genet.">
        <title>Comparative genome structure, secondary metabolite, and effector coding capacity across Cochliobolus pathogens.</title>
        <authorList>
            <person name="Condon B.J."/>
            <person name="Leng Y."/>
            <person name="Wu D."/>
            <person name="Bushley K.E."/>
            <person name="Ohm R.A."/>
            <person name="Otillar R."/>
            <person name="Martin J."/>
            <person name="Schackwitz W."/>
            <person name="Grimwood J."/>
            <person name="MohdZainudin N."/>
            <person name="Xue C."/>
            <person name="Wang R."/>
            <person name="Manning V.A."/>
            <person name="Dhillon B."/>
            <person name="Tu Z.J."/>
            <person name="Steffenson B.J."/>
            <person name="Salamov A."/>
            <person name="Sun H."/>
            <person name="Lowry S."/>
            <person name="LaButti K."/>
            <person name="Han J."/>
            <person name="Copeland A."/>
            <person name="Lindquist E."/>
            <person name="Barry K."/>
            <person name="Schmutz J."/>
            <person name="Baker S.E."/>
            <person name="Ciuffetti L.M."/>
            <person name="Grigoriev I.V."/>
            <person name="Zhong S."/>
            <person name="Turgeon B.G."/>
        </authorList>
    </citation>
    <scope>NUCLEOTIDE SEQUENCE [LARGE SCALE GENOMIC DNA]</scope>
    <source>
        <strain evidence="3">C5 / ATCC 48332 / race O</strain>
    </source>
</reference>
<feature type="compositionally biased region" description="Basic residues" evidence="1">
    <location>
        <begin position="223"/>
        <end position="233"/>
    </location>
</feature>
<organism evidence="2 3">
    <name type="scientific">Cochliobolus heterostrophus (strain C5 / ATCC 48332 / race O)</name>
    <name type="common">Southern corn leaf blight fungus</name>
    <name type="synonym">Bipolaris maydis</name>
    <dbReference type="NCBI Taxonomy" id="701091"/>
    <lineage>
        <taxon>Eukaryota</taxon>
        <taxon>Fungi</taxon>
        <taxon>Dikarya</taxon>
        <taxon>Ascomycota</taxon>
        <taxon>Pezizomycotina</taxon>
        <taxon>Dothideomycetes</taxon>
        <taxon>Pleosporomycetidae</taxon>
        <taxon>Pleosporales</taxon>
        <taxon>Pleosporineae</taxon>
        <taxon>Pleosporaceae</taxon>
        <taxon>Bipolaris</taxon>
    </lineage>
</organism>
<proteinExistence type="predicted"/>
<sequence>MIKNVPVSSTTKPPVLPSADSITERSRKFYDGTYTWDSDGFTDDMGVYRTFDCYDSDARAPTPLPPMFLSNDEECEVLQCGVGADMETLVLASDDGNEGITVTAQCDEPSRNQANEKHLVGKIEGVLQSTITPPTSPAVKKPATAVVGNKHPSLITPPKNTKSKVQTPPSSSSSLSDCPSDLSEWDVGLPNPSHKKTTMTSKLQEPDLKATKPKVSTRGVAQKVKKVVKKGKR</sequence>
<accession>M2VA86</accession>
<protein>
    <submittedName>
        <fullName evidence="2">Uncharacterized protein</fullName>
    </submittedName>
</protein>
<dbReference type="HOGENOM" id="CLU_1189819_0_0_1"/>
<dbReference type="EMBL" id="KB445569">
    <property type="protein sequence ID" value="EMD96852.1"/>
    <property type="molecule type" value="Genomic_DNA"/>
</dbReference>
<dbReference type="OMA" id="KYECIEA"/>
<feature type="compositionally biased region" description="Low complexity" evidence="1">
    <location>
        <begin position="168"/>
        <end position="182"/>
    </location>
</feature>
<evidence type="ECO:0000313" key="3">
    <source>
        <dbReference type="Proteomes" id="UP000016936"/>
    </source>
</evidence>
<name>M2VA86_COCH5</name>
<keyword evidence="3" id="KW-1185">Reference proteome</keyword>
<dbReference type="eggNOG" id="ENOG502RJ0M">
    <property type="taxonomic scope" value="Eukaryota"/>
</dbReference>
<gene>
    <name evidence="2" type="ORF">COCHEDRAFT_1208744</name>
</gene>
<feature type="region of interest" description="Disordered" evidence="1">
    <location>
        <begin position="131"/>
        <end position="233"/>
    </location>
</feature>
<dbReference type="Proteomes" id="UP000016936">
    <property type="component" value="Unassembled WGS sequence"/>
</dbReference>
<reference evidence="2 3" key="1">
    <citation type="journal article" date="2012" name="PLoS Pathog.">
        <title>Diverse lifestyles and strategies of plant pathogenesis encoded in the genomes of eighteen Dothideomycetes fungi.</title>
        <authorList>
            <person name="Ohm R.A."/>
            <person name="Feau N."/>
            <person name="Henrissat B."/>
            <person name="Schoch C.L."/>
            <person name="Horwitz B.A."/>
            <person name="Barry K.W."/>
            <person name="Condon B.J."/>
            <person name="Copeland A.C."/>
            <person name="Dhillon B."/>
            <person name="Glaser F."/>
            <person name="Hesse C.N."/>
            <person name="Kosti I."/>
            <person name="LaButti K."/>
            <person name="Lindquist E.A."/>
            <person name="Lucas S."/>
            <person name="Salamov A.A."/>
            <person name="Bradshaw R.E."/>
            <person name="Ciuffetti L."/>
            <person name="Hamelin R.C."/>
            <person name="Kema G.H.J."/>
            <person name="Lawrence C."/>
            <person name="Scott J.A."/>
            <person name="Spatafora J.W."/>
            <person name="Turgeon B.G."/>
            <person name="de Wit P.J.G.M."/>
            <person name="Zhong S."/>
            <person name="Goodwin S.B."/>
            <person name="Grigoriev I.V."/>
        </authorList>
    </citation>
    <scope>NUCLEOTIDE SEQUENCE [LARGE SCALE GENOMIC DNA]</scope>
    <source>
        <strain evidence="3">C5 / ATCC 48332 / race O</strain>
    </source>
</reference>
<feature type="compositionally biased region" description="Polar residues" evidence="1">
    <location>
        <begin position="1"/>
        <end position="12"/>
    </location>
</feature>
<feature type="compositionally biased region" description="Polar residues" evidence="1">
    <location>
        <begin position="158"/>
        <end position="167"/>
    </location>
</feature>
<dbReference type="OrthoDB" id="3799586at2759"/>
<feature type="region of interest" description="Disordered" evidence="1">
    <location>
        <begin position="1"/>
        <end position="20"/>
    </location>
</feature>
<evidence type="ECO:0000256" key="1">
    <source>
        <dbReference type="SAM" id="MobiDB-lite"/>
    </source>
</evidence>